<dbReference type="Gramene" id="MELO3C005997.2.1">
    <property type="protein sequence ID" value="MELO3C005997.2.1"/>
    <property type="gene ID" value="MELO3C005997.2"/>
</dbReference>
<accession>A0A9I9CN53</accession>
<name>A0A9I9CN53_CUCME</name>
<evidence type="ECO:0000313" key="2">
    <source>
        <dbReference type="EnsemblPlants" id="MELO3C005997.2.1"/>
    </source>
</evidence>
<reference evidence="2" key="1">
    <citation type="submission" date="2023-03" db="UniProtKB">
        <authorList>
            <consortium name="EnsemblPlants"/>
        </authorList>
    </citation>
    <scope>IDENTIFICATION</scope>
</reference>
<feature type="compositionally biased region" description="Basic and acidic residues" evidence="1">
    <location>
        <begin position="132"/>
        <end position="143"/>
    </location>
</feature>
<organism evidence="2">
    <name type="scientific">Cucumis melo</name>
    <name type="common">Muskmelon</name>
    <dbReference type="NCBI Taxonomy" id="3656"/>
    <lineage>
        <taxon>Eukaryota</taxon>
        <taxon>Viridiplantae</taxon>
        <taxon>Streptophyta</taxon>
        <taxon>Embryophyta</taxon>
        <taxon>Tracheophyta</taxon>
        <taxon>Spermatophyta</taxon>
        <taxon>Magnoliopsida</taxon>
        <taxon>eudicotyledons</taxon>
        <taxon>Gunneridae</taxon>
        <taxon>Pentapetalae</taxon>
        <taxon>rosids</taxon>
        <taxon>fabids</taxon>
        <taxon>Cucurbitales</taxon>
        <taxon>Cucurbitaceae</taxon>
        <taxon>Benincaseae</taxon>
        <taxon>Cucumis</taxon>
    </lineage>
</organism>
<feature type="region of interest" description="Disordered" evidence="1">
    <location>
        <begin position="258"/>
        <end position="281"/>
    </location>
</feature>
<proteinExistence type="predicted"/>
<sequence length="338" mass="37486">IIFNFQVINKLPTHKPFQYISSFYFQFFHFICYKTIMANLPRFGRARQRLPAVPPPVPAAAQPAVEPRYQILPFATTITTPAPASPRRESPRPLSSPPKKATSPFASPKYGDSRTRLDRSPAAKATMSPPDSVRDKYFERRNGETTPPLSPAKSRRAKTPPLSPLALPRNQVFTGNGTTAQPRVQPEVETKGIVYNKTVEKPSKSNRSSGEYGSSKSHQKKQKPEVIKLKGHNVGAVMEINKSSTGYRLGGETLKKNETEDVGDVHGYGHEDKKTETKKKEPPITAFMNSNFQSVNNSLLFDSSCNHRDPGLHLAFPDAVDGDGAIVDGQKSYKPKRQ</sequence>
<feature type="compositionally biased region" description="Basic and acidic residues" evidence="1">
    <location>
        <begin position="111"/>
        <end position="121"/>
    </location>
</feature>
<dbReference type="AlphaFoldDB" id="A0A9I9CN53"/>
<evidence type="ECO:0008006" key="3">
    <source>
        <dbReference type="Google" id="ProtNLM"/>
    </source>
</evidence>
<evidence type="ECO:0000256" key="1">
    <source>
        <dbReference type="SAM" id="MobiDB-lite"/>
    </source>
</evidence>
<dbReference type="PANTHER" id="PTHR33472:SF1">
    <property type="entry name" value="EXTENSIN-RELATED"/>
    <property type="match status" value="1"/>
</dbReference>
<dbReference type="PANTHER" id="PTHR33472">
    <property type="entry name" value="OS01G0106600 PROTEIN"/>
    <property type="match status" value="1"/>
</dbReference>
<protein>
    <recommendedName>
        <fullName evidence="3">Zyxin-like</fullName>
    </recommendedName>
</protein>
<dbReference type="EnsemblPlants" id="MELO3C005997.2.1">
    <property type="protein sequence ID" value="MELO3C005997.2.1"/>
    <property type="gene ID" value="MELO3C005997.2"/>
</dbReference>
<feature type="compositionally biased region" description="Polar residues" evidence="1">
    <location>
        <begin position="205"/>
        <end position="216"/>
    </location>
</feature>
<feature type="region of interest" description="Disordered" evidence="1">
    <location>
        <begin position="76"/>
        <end position="226"/>
    </location>
</feature>
<feature type="compositionally biased region" description="Low complexity" evidence="1">
    <location>
        <begin position="319"/>
        <end position="329"/>
    </location>
</feature>
<feature type="region of interest" description="Disordered" evidence="1">
    <location>
        <begin position="319"/>
        <end position="338"/>
    </location>
</feature>
<feature type="compositionally biased region" description="Polar residues" evidence="1">
    <location>
        <begin position="171"/>
        <end position="182"/>
    </location>
</feature>